<dbReference type="GO" id="GO:0005634">
    <property type="term" value="C:nucleus"/>
    <property type="evidence" value="ECO:0007669"/>
    <property type="project" value="UniProtKB-SubCell"/>
</dbReference>
<dbReference type="SUPFAM" id="SSF140984">
    <property type="entry name" value="PTPA-like"/>
    <property type="match status" value="1"/>
</dbReference>
<organism evidence="12 13">
    <name type="scientific">Ramularia collo-cygni</name>
    <dbReference type="NCBI Taxonomy" id="112498"/>
    <lineage>
        <taxon>Eukaryota</taxon>
        <taxon>Fungi</taxon>
        <taxon>Dikarya</taxon>
        <taxon>Ascomycota</taxon>
        <taxon>Pezizomycotina</taxon>
        <taxon>Dothideomycetes</taxon>
        <taxon>Dothideomycetidae</taxon>
        <taxon>Mycosphaerellales</taxon>
        <taxon>Mycosphaerellaceae</taxon>
        <taxon>Ramularia</taxon>
    </lineage>
</organism>
<feature type="compositionally biased region" description="Polar residues" evidence="11">
    <location>
        <begin position="81"/>
        <end position="104"/>
    </location>
</feature>
<proteinExistence type="inferred from homology"/>
<dbReference type="EMBL" id="FJUY01000003">
    <property type="protein sequence ID" value="CZT16543.1"/>
    <property type="molecule type" value="Genomic_DNA"/>
</dbReference>
<evidence type="ECO:0000313" key="12">
    <source>
        <dbReference type="EMBL" id="CZT16543.1"/>
    </source>
</evidence>
<keyword evidence="5 10" id="KW-0963">Cytoplasm</keyword>
<evidence type="ECO:0000256" key="10">
    <source>
        <dbReference type="RuleBase" id="RU361210"/>
    </source>
</evidence>
<evidence type="ECO:0000256" key="7">
    <source>
        <dbReference type="ARBA" id="ARBA00023235"/>
    </source>
</evidence>
<dbReference type="InterPro" id="IPR004327">
    <property type="entry name" value="Phstyr_phstse_ac"/>
</dbReference>
<dbReference type="EC" id="5.2.1.8" evidence="10"/>
<evidence type="ECO:0000256" key="5">
    <source>
        <dbReference type="ARBA" id="ARBA00022490"/>
    </source>
</evidence>
<dbReference type="OrthoDB" id="16120at2759"/>
<feature type="region of interest" description="Disordered" evidence="11">
    <location>
        <begin position="78"/>
        <end position="159"/>
    </location>
</feature>
<protein>
    <recommendedName>
        <fullName evidence="10">Serine/threonine-protein phosphatase 2A activator</fullName>
        <ecNumber evidence="10">5.2.1.8</ecNumber>
    </recommendedName>
    <alternativeName>
        <fullName evidence="10">Phosphotyrosyl phosphatase activator</fullName>
    </alternativeName>
</protein>
<comment type="subcellular location">
    <subcellularLocation>
        <location evidence="3 10">Cytoplasm</location>
    </subcellularLocation>
    <subcellularLocation>
        <location evidence="2">Nucleus</location>
    </subcellularLocation>
</comment>
<dbReference type="InterPro" id="IPR043170">
    <property type="entry name" value="PTPA_C_lid"/>
</dbReference>
<dbReference type="Gene3D" id="1.20.120.1150">
    <property type="match status" value="1"/>
</dbReference>
<evidence type="ECO:0000313" key="13">
    <source>
        <dbReference type="Proteomes" id="UP000225277"/>
    </source>
</evidence>
<evidence type="ECO:0000256" key="3">
    <source>
        <dbReference type="ARBA" id="ARBA00004496"/>
    </source>
</evidence>
<dbReference type="GO" id="GO:0005737">
    <property type="term" value="C:cytoplasm"/>
    <property type="evidence" value="ECO:0007669"/>
    <property type="project" value="UniProtKB-SubCell"/>
</dbReference>
<evidence type="ECO:0000256" key="1">
    <source>
        <dbReference type="ARBA" id="ARBA00000971"/>
    </source>
</evidence>
<keyword evidence="8" id="KW-0539">Nucleus</keyword>
<keyword evidence="7 10" id="KW-0413">Isomerase</keyword>
<dbReference type="GO" id="GO:0008160">
    <property type="term" value="F:protein tyrosine phosphatase activator activity"/>
    <property type="evidence" value="ECO:0007669"/>
    <property type="project" value="TreeGrafter"/>
</dbReference>
<dbReference type="Proteomes" id="UP000225277">
    <property type="component" value="Unassembled WGS sequence"/>
</dbReference>
<dbReference type="PANTHER" id="PTHR10012">
    <property type="entry name" value="SERINE/THREONINE-PROTEIN PHOSPHATASE 2A REGULATORY SUBUNIT B"/>
    <property type="match status" value="1"/>
</dbReference>
<dbReference type="AlphaFoldDB" id="A0A2D3V860"/>
<evidence type="ECO:0000256" key="4">
    <source>
        <dbReference type="ARBA" id="ARBA00011019"/>
    </source>
</evidence>
<accession>A0A2D3V860</accession>
<comment type="function">
    <text evidence="9">PPIases accelerate the folding of proteins. It catalyzes the cis-trans isomerization of proline imidic peptide bonds in oligopeptides. Acts as a regulatory subunit for PP2A-like phosphatases modulating their activity or substrate specificity, probably by inducing a conformational change in the catalytic subunit, a direct target of the PPIase. Can reactivate inactive phosphatase PP2A-phosphatase methylesterase complexes (PP2Ai) in presence of ATP and Mg(2+) by dissociating the inactive form from the complex.</text>
</comment>
<dbReference type="RefSeq" id="XP_023623436.1">
    <property type="nucleotide sequence ID" value="XM_023767668.1"/>
</dbReference>
<keyword evidence="6 10" id="KW-0697">Rotamase</keyword>
<evidence type="ECO:0000256" key="6">
    <source>
        <dbReference type="ARBA" id="ARBA00023110"/>
    </source>
</evidence>
<sequence length="159" mass="17358">MYFSAIQFIHDVKTGPFWEHSPVLYDISGIKDGWGKINKGMLKMYAAEVLGKFPVVQHFPFGSMFQWVRDPDAVAAPSTFHARQQPSTIKTEDVSSGQSASVSGTKAPWAQPGVGMPQMQAATGMPTTRAPWAGRPSAGLRTSMPAPAPRRSLPKREDQ</sequence>
<gene>
    <name evidence="12" type="ORF">RCC_02377</name>
</gene>
<dbReference type="Pfam" id="PF03095">
    <property type="entry name" value="PTPA"/>
    <property type="match status" value="1"/>
</dbReference>
<evidence type="ECO:0000256" key="8">
    <source>
        <dbReference type="ARBA" id="ARBA00023242"/>
    </source>
</evidence>
<dbReference type="GO" id="GO:0007052">
    <property type="term" value="P:mitotic spindle organization"/>
    <property type="evidence" value="ECO:0007669"/>
    <property type="project" value="TreeGrafter"/>
</dbReference>
<dbReference type="GO" id="GO:0000159">
    <property type="term" value="C:protein phosphatase type 2A complex"/>
    <property type="evidence" value="ECO:0007669"/>
    <property type="project" value="TreeGrafter"/>
</dbReference>
<name>A0A2D3V860_9PEZI</name>
<evidence type="ECO:0000256" key="9">
    <source>
        <dbReference type="ARBA" id="ARBA00025287"/>
    </source>
</evidence>
<dbReference type="GO" id="GO:0003755">
    <property type="term" value="F:peptidyl-prolyl cis-trans isomerase activity"/>
    <property type="evidence" value="ECO:0007669"/>
    <property type="project" value="UniProtKB-KW"/>
</dbReference>
<evidence type="ECO:0000256" key="11">
    <source>
        <dbReference type="SAM" id="MobiDB-lite"/>
    </source>
</evidence>
<evidence type="ECO:0000256" key="2">
    <source>
        <dbReference type="ARBA" id="ARBA00004123"/>
    </source>
</evidence>
<dbReference type="PANTHER" id="PTHR10012:SF3">
    <property type="entry name" value="SERINE_THREONINE-PROTEIN PHOSPHATASE 2A ACTIVATOR 1"/>
    <property type="match status" value="1"/>
</dbReference>
<comment type="similarity">
    <text evidence="4 10">Belongs to the PTPA-type PPIase family.</text>
</comment>
<dbReference type="InterPro" id="IPR037218">
    <property type="entry name" value="PTPA_sf"/>
</dbReference>
<dbReference type="GeneID" id="35597594"/>
<comment type="catalytic activity">
    <reaction evidence="1 10">
        <text>[protein]-peptidylproline (omega=180) = [protein]-peptidylproline (omega=0)</text>
        <dbReference type="Rhea" id="RHEA:16237"/>
        <dbReference type="Rhea" id="RHEA-COMP:10747"/>
        <dbReference type="Rhea" id="RHEA-COMP:10748"/>
        <dbReference type="ChEBI" id="CHEBI:83833"/>
        <dbReference type="ChEBI" id="CHEBI:83834"/>
        <dbReference type="EC" id="5.2.1.8"/>
    </reaction>
</comment>
<dbReference type="STRING" id="112498.A0A2D3V860"/>
<reference evidence="12 13" key="1">
    <citation type="submission" date="2016-03" db="EMBL/GenBank/DDBJ databases">
        <authorList>
            <person name="Ploux O."/>
        </authorList>
    </citation>
    <scope>NUCLEOTIDE SEQUENCE [LARGE SCALE GENOMIC DNA]</scope>
    <source>
        <strain evidence="12 13">URUG2</strain>
    </source>
</reference>
<keyword evidence="13" id="KW-1185">Reference proteome</keyword>